<evidence type="ECO:0000259" key="1">
    <source>
        <dbReference type="Pfam" id="PF13021"/>
    </source>
</evidence>
<proteinExistence type="predicted"/>
<organism evidence="2 3">
    <name type="scientific">Cytobacillus oceanisediminis</name>
    <dbReference type="NCBI Taxonomy" id="665099"/>
    <lineage>
        <taxon>Bacteria</taxon>
        <taxon>Bacillati</taxon>
        <taxon>Bacillota</taxon>
        <taxon>Bacilli</taxon>
        <taxon>Bacillales</taxon>
        <taxon>Bacillaceae</taxon>
        <taxon>Cytobacillus</taxon>
    </lineage>
</organism>
<gene>
    <name evidence="2" type="ORF">BBV17_25480</name>
</gene>
<protein>
    <recommendedName>
        <fullName evidence="1">DUF3885 domain-containing protein</fullName>
    </recommendedName>
</protein>
<sequence length="215" mass="25698">MDDLDKFMKREFPSTELKSPLFYNSPIAIRFDLGGNFFLEIEKERVEDVIYRSLTLFKALNNNLDDIFVITFVDCWDDEPITPIEEGVTKTLNKTIKSVKDYKINKNQVEYRYKDDDNDDIVTFRYWTKIKVLNLDVEELLRGKIYSTICEDEYSSIGDLFIVNSTNNTIFHLYDERGLDIVSQRKETITNLYKDFEKWILEYDRKRIDEIFTHN</sequence>
<dbReference type="InterPro" id="IPR024976">
    <property type="entry name" value="DUF3885"/>
</dbReference>
<dbReference type="EMBL" id="MBRJ01000041">
    <property type="protein sequence ID" value="OHX44579.1"/>
    <property type="molecule type" value="Genomic_DNA"/>
</dbReference>
<reference evidence="2 3" key="1">
    <citation type="submission" date="2016-07" db="EMBL/GenBank/DDBJ databases">
        <title>Bacillus oceanisediminis whole genome.</title>
        <authorList>
            <person name="Pal Y."/>
            <person name="Verma A."/>
            <person name="Mual P."/>
            <person name="Srinivasan K."/>
        </authorList>
    </citation>
    <scope>NUCLEOTIDE SEQUENCE [LARGE SCALE GENOMIC DNA]</scope>
    <source>
        <strain evidence="2 3">Bhandara28</strain>
    </source>
</reference>
<dbReference type="Proteomes" id="UP000180194">
    <property type="component" value="Unassembled WGS sequence"/>
</dbReference>
<evidence type="ECO:0000313" key="3">
    <source>
        <dbReference type="Proteomes" id="UP000180194"/>
    </source>
</evidence>
<feature type="domain" description="DUF3885" evidence="1">
    <location>
        <begin position="4"/>
        <end position="204"/>
    </location>
</feature>
<dbReference type="RefSeq" id="WP_009335729.1">
    <property type="nucleotide sequence ID" value="NZ_MBRJ01000041.1"/>
</dbReference>
<name>A0ABX3CMS2_9BACI</name>
<keyword evidence="3" id="KW-1185">Reference proteome</keyword>
<comment type="caution">
    <text evidence="2">The sequence shown here is derived from an EMBL/GenBank/DDBJ whole genome shotgun (WGS) entry which is preliminary data.</text>
</comment>
<accession>A0ABX3CMS2</accession>
<evidence type="ECO:0000313" key="2">
    <source>
        <dbReference type="EMBL" id="OHX44579.1"/>
    </source>
</evidence>
<dbReference type="Pfam" id="PF13021">
    <property type="entry name" value="DUF3885"/>
    <property type="match status" value="1"/>
</dbReference>